<protein>
    <submittedName>
        <fullName evidence="1">Uncharacterized protein</fullName>
    </submittedName>
</protein>
<proteinExistence type="predicted"/>
<dbReference type="AlphaFoldDB" id="A0A5C5WJ87"/>
<evidence type="ECO:0000313" key="2">
    <source>
        <dbReference type="Proteomes" id="UP000316598"/>
    </source>
</evidence>
<name>A0A5C5WJ87_9BACT</name>
<keyword evidence="2" id="KW-1185">Reference proteome</keyword>
<reference evidence="1 2" key="1">
    <citation type="submission" date="2019-02" db="EMBL/GenBank/DDBJ databases">
        <title>Deep-cultivation of Planctomycetes and their phenomic and genomic characterization uncovers novel biology.</title>
        <authorList>
            <person name="Wiegand S."/>
            <person name="Jogler M."/>
            <person name="Boedeker C."/>
            <person name="Pinto D."/>
            <person name="Vollmers J."/>
            <person name="Rivas-Marin E."/>
            <person name="Kohn T."/>
            <person name="Peeters S.H."/>
            <person name="Heuer A."/>
            <person name="Rast P."/>
            <person name="Oberbeckmann S."/>
            <person name="Bunk B."/>
            <person name="Jeske O."/>
            <person name="Meyerdierks A."/>
            <person name="Storesund J.E."/>
            <person name="Kallscheuer N."/>
            <person name="Luecker S."/>
            <person name="Lage O.M."/>
            <person name="Pohl T."/>
            <person name="Merkel B.J."/>
            <person name="Hornburger P."/>
            <person name="Mueller R.-W."/>
            <person name="Bruemmer F."/>
            <person name="Labrenz M."/>
            <person name="Spormann A.M."/>
            <person name="Op Den Camp H."/>
            <person name="Overmann J."/>
            <person name="Amann R."/>
            <person name="Jetten M.S.M."/>
            <person name="Mascher T."/>
            <person name="Medema M.H."/>
            <person name="Devos D.P."/>
            <person name="Kaster A.-K."/>
            <person name="Ovreas L."/>
            <person name="Rohde M."/>
            <person name="Galperin M.Y."/>
            <person name="Jogler C."/>
        </authorList>
    </citation>
    <scope>NUCLEOTIDE SEQUENCE [LARGE SCALE GENOMIC DNA]</scope>
    <source>
        <strain evidence="1 2">Pla22</strain>
    </source>
</reference>
<dbReference type="EMBL" id="SJPI01000002">
    <property type="protein sequence ID" value="TWT50209.1"/>
    <property type="molecule type" value="Genomic_DNA"/>
</dbReference>
<organism evidence="1 2">
    <name type="scientific">Rubripirellula amarantea</name>
    <dbReference type="NCBI Taxonomy" id="2527999"/>
    <lineage>
        <taxon>Bacteria</taxon>
        <taxon>Pseudomonadati</taxon>
        <taxon>Planctomycetota</taxon>
        <taxon>Planctomycetia</taxon>
        <taxon>Pirellulales</taxon>
        <taxon>Pirellulaceae</taxon>
        <taxon>Rubripirellula</taxon>
    </lineage>
</organism>
<sequence>MTPGTKAVFEAALESVSETLVKLDAGENRSQ</sequence>
<comment type="caution">
    <text evidence="1">The sequence shown here is derived from an EMBL/GenBank/DDBJ whole genome shotgun (WGS) entry which is preliminary data.</text>
</comment>
<gene>
    <name evidence="1" type="ORF">Pla22_29500</name>
</gene>
<evidence type="ECO:0000313" key="1">
    <source>
        <dbReference type="EMBL" id="TWT50209.1"/>
    </source>
</evidence>
<dbReference type="Proteomes" id="UP000316598">
    <property type="component" value="Unassembled WGS sequence"/>
</dbReference>
<accession>A0A5C5WJ87</accession>